<accession>A0A8S1CPL8</accession>
<name>A0A8S1CPL8_9INSE</name>
<dbReference type="EC" id="3.1.3.48" evidence="2"/>
<dbReference type="SUPFAM" id="SSF48726">
    <property type="entry name" value="Immunoglobulin"/>
    <property type="match status" value="1"/>
</dbReference>
<dbReference type="GO" id="GO:0004725">
    <property type="term" value="F:protein tyrosine phosphatase activity"/>
    <property type="evidence" value="ECO:0007669"/>
    <property type="project" value="UniProtKB-EC"/>
</dbReference>
<evidence type="ECO:0000313" key="9">
    <source>
        <dbReference type="EMBL" id="CAB3371256.1"/>
    </source>
</evidence>
<feature type="domain" description="Tyrosine specific protein phosphatases" evidence="8">
    <location>
        <begin position="474"/>
        <end position="549"/>
    </location>
</feature>
<evidence type="ECO:0000256" key="5">
    <source>
        <dbReference type="ARBA" id="ARBA00051722"/>
    </source>
</evidence>
<gene>
    <name evidence="9" type="ORF">CLODIP_2_CD02327</name>
</gene>
<dbReference type="OrthoDB" id="5854685at2759"/>
<dbReference type="InterPro" id="IPR003595">
    <property type="entry name" value="Tyr_Pase_cat"/>
</dbReference>
<keyword evidence="6" id="KW-0472">Membrane</keyword>
<dbReference type="PANTHER" id="PTHR19134">
    <property type="entry name" value="RECEPTOR-TYPE TYROSINE-PROTEIN PHOSPHATASE"/>
    <property type="match status" value="1"/>
</dbReference>
<keyword evidence="6" id="KW-0812">Transmembrane</keyword>
<evidence type="ECO:0000256" key="1">
    <source>
        <dbReference type="ARBA" id="ARBA00009580"/>
    </source>
</evidence>
<feature type="domain" description="Tyrosine-protein phosphatase" evidence="7">
    <location>
        <begin position="297"/>
        <end position="558"/>
    </location>
</feature>
<proteinExistence type="inferred from homology"/>
<comment type="caution">
    <text evidence="9">The sequence shown here is derived from an EMBL/GenBank/DDBJ whole genome shotgun (WGS) entry which is preliminary data.</text>
</comment>
<dbReference type="Pfam" id="PF00102">
    <property type="entry name" value="Y_phosphatase"/>
    <property type="match status" value="1"/>
</dbReference>
<dbReference type="Proteomes" id="UP000494165">
    <property type="component" value="Unassembled WGS sequence"/>
</dbReference>
<dbReference type="InterPro" id="IPR050348">
    <property type="entry name" value="Protein-Tyr_Phosphatase"/>
</dbReference>
<reference evidence="9 10" key="1">
    <citation type="submission" date="2020-04" db="EMBL/GenBank/DDBJ databases">
        <authorList>
            <person name="Alioto T."/>
            <person name="Alioto T."/>
            <person name="Gomez Garrido J."/>
        </authorList>
    </citation>
    <scope>NUCLEOTIDE SEQUENCE [LARGE SCALE GENOMIC DNA]</scope>
</reference>
<dbReference type="PROSITE" id="PS00383">
    <property type="entry name" value="TYR_PHOSPHATASE_1"/>
    <property type="match status" value="1"/>
</dbReference>
<comment type="catalytic activity">
    <reaction evidence="5">
        <text>O-phospho-L-tyrosyl-[protein] + H2O = L-tyrosyl-[protein] + phosphate</text>
        <dbReference type="Rhea" id="RHEA:10684"/>
        <dbReference type="Rhea" id="RHEA-COMP:10136"/>
        <dbReference type="Rhea" id="RHEA-COMP:20101"/>
        <dbReference type="ChEBI" id="CHEBI:15377"/>
        <dbReference type="ChEBI" id="CHEBI:43474"/>
        <dbReference type="ChEBI" id="CHEBI:46858"/>
        <dbReference type="ChEBI" id="CHEBI:61978"/>
        <dbReference type="EC" id="3.1.3.48"/>
    </reaction>
</comment>
<dbReference type="PANTHER" id="PTHR19134:SF562">
    <property type="entry name" value="PROTEIN-TYROSINE-PHOSPHATASE"/>
    <property type="match status" value="1"/>
</dbReference>
<evidence type="ECO:0000313" key="10">
    <source>
        <dbReference type="Proteomes" id="UP000494165"/>
    </source>
</evidence>
<dbReference type="PROSITE" id="PS50056">
    <property type="entry name" value="TYR_PHOSPHATASE_2"/>
    <property type="match status" value="1"/>
</dbReference>
<keyword evidence="3" id="KW-0378">Hydrolase</keyword>
<keyword evidence="6" id="KW-1133">Transmembrane helix</keyword>
<dbReference type="SUPFAM" id="SSF52799">
    <property type="entry name" value="(Phosphotyrosine protein) phosphatases II"/>
    <property type="match status" value="1"/>
</dbReference>
<dbReference type="InterPro" id="IPR029021">
    <property type="entry name" value="Prot-tyrosine_phosphatase-like"/>
</dbReference>
<dbReference type="InterPro" id="IPR000242">
    <property type="entry name" value="PTP_cat"/>
</dbReference>
<comment type="similarity">
    <text evidence="1">Belongs to the protein-tyrosine phosphatase family.</text>
</comment>
<evidence type="ECO:0000256" key="4">
    <source>
        <dbReference type="ARBA" id="ARBA00022912"/>
    </source>
</evidence>
<dbReference type="InterPro" id="IPR036179">
    <property type="entry name" value="Ig-like_dom_sf"/>
</dbReference>
<feature type="transmembrane region" description="Helical" evidence="6">
    <location>
        <begin position="243"/>
        <end position="265"/>
    </location>
</feature>
<organism evidence="9 10">
    <name type="scientific">Cloeon dipterum</name>
    <dbReference type="NCBI Taxonomy" id="197152"/>
    <lineage>
        <taxon>Eukaryota</taxon>
        <taxon>Metazoa</taxon>
        <taxon>Ecdysozoa</taxon>
        <taxon>Arthropoda</taxon>
        <taxon>Hexapoda</taxon>
        <taxon>Insecta</taxon>
        <taxon>Pterygota</taxon>
        <taxon>Palaeoptera</taxon>
        <taxon>Ephemeroptera</taxon>
        <taxon>Pisciforma</taxon>
        <taxon>Baetidae</taxon>
        <taxon>Cloeon</taxon>
    </lineage>
</organism>
<keyword evidence="4" id="KW-0904">Protein phosphatase</keyword>
<evidence type="ECO:0000259" key="8">
    <source>
        <dbReference type="PROSITE" id="PS50056"/>
    </source>
</evidence>
<dbReference type="InterPro" id="IPR000387">
    <property type="entry name" value="Tyr_Pase_dom"/>
</dbReference>
<dbReference type="PRINTS" id="PR00700">
    <property type="entry name" value="PRTYPHPHTASE"/>
</dbReference>
<dbReference type="GO" id="GO:0008045">
    <property type="term" value="P:motor neuron axon guidance"/>
    <property type="evidence" value="ECO:0007669"/>
    <property type="project" value="TreeGrafter"/>
</dbReference>
<evidence type="ECO:0000256" key="3">
    <source>
        <dbReference type="ARBA" id="ARBA00022801"/>
    </source>
</evidence>
<dbReference type="AlphaFoldDB" id="A0A8S1CPL8"/>
<dbReference type="SMART" id="SM00404">
    <property type="entry name" value="PTPc_motif"/>
    <property type="match status" value="1"/>
</dbReference>
<evidence type="ECO:0000259" key="7">
    <source>
        <dbReference type="PROSITE" id="PS50055"/>
    </source>
</evidence>
<dbReference type="InterPro" id="IPR016130">
    <property type="entry name" value="Tyr_Pase_AS"/>
</dbReference>
<dbReference type="CDD" id="cd00047">
    <property type="entry name" value="PTPc"/>
    <property type="match status" value="1"/>
</dbReference>
<evidence type="ECO:0000256" key="2">
    <source>
        <dbReference type="ARBA" id="ARBA00013064"/>
    </source>
</evidence>
<sequence length="604" mass="68117">MSGLFSCTLRESSSAGLEGNASTYLIVSSPSNPLSLITNKDPYIENDDMTVTCLTPEDNPPSTILLYLDGKLIGSNAKVRNFVIFKKTVSYSDNNKILSCQSTHRRHINDSVLIAEKTLVVLFKPKQLAKDASKFRLTENLEHIIDVDIFANPKPKFEWRVNDRTKFNPKIYEPIDPIQNKDGSWKVALIVHNSTIDRSATLISLVASNHYGSELYLFSTKGERKLRTFQHMPLDATKNSADYTALIIILLALLGNLALTTILAMRKKSANTETNPYDILYRLKQLLADGNTDYGILSIQFHELAGENLPPPSTHPQKYTAALDSKNVTKNRCNYLLPYDTSRVVLKSVKPDYINASYIEGFSGKTEYIATQGPLEGTAADFWQMVFENEVCIILMATNSSECGVDRCFKYYPDLGCKQHYGPVIVQCSYELVFPHFSQKIIEIAGFCEGKILKWELIHIIMKDWTSVEFPKPENIVQLSYNLRELVRKIPQKMIVVHCSSGVGRSGTLIAIDILIQELTQNHSCDVPKIISKLRKQRAFMVQSEAQYRFIHECLISCLEEQTGLRISAGDYLDKFGYLITTRNTGFTAGSPDHVYQDIDELAR</sequence>
<keyword evidence="10" id="KW-1185">Reference proteome</keyword>
<evidence type="ECO:0000256" key="6">
    <source>
        <dbReference type="SAM" id="Phobius"/>
    </source>
</evidence>
<dbReference type="EMBL" id="CADEPI010000059">
    <property type="protein sequence ID" value="CAB3371256.1"/>
    <property type="molecule type" value="Genomic_DNA"/>
</dbReference>
<dbReference type="Gene3D" id="3.90.190.10">
    <property type="entry name" value="Protein tyrosine phosphatase superfamily"/>
    <property type="match status" value="1"/>
</dbReference>
<dbReference type="SMART" id="SM00194">
    <property type="entry name" value="PTPc"/>
    <property type="match status" value="1"/>
</dbReference>
<protein>
    <recommendedName>
        <fullName evidence="2">protein-tyrosine-phosphatase</fullName>
        <ecNumber evidence="2">3.1.3.48</ecNumber>
    </recommendedName>
</protein>
<dbReference type="PROSITE" id="PS50055">
    <property type="entry name" value="TYR_PHOSPHATASE_PTP"/>
    <property type="match status" value="1"/>
</dbReference>